<reference evidence="3 4" key="1">
    <citation type="journal article" date="2017" name="Mol. Ecol.">
        <title>Comparative and population genomic landscape of Phellinus noxius: A hypervariable fungus causing root rot in trees.</title>
        <authorList>
            <person name="Chung C.L."/>
            <person name="Lee T.J."/>
            <person name="Akiba M."/>
            <person name="Lee H.H."/>
            <person name="Kuo T.H."/>
            <person name="Liu D."/>
            <person name="Ke H.M."/>
            <person name="Yokoi T."/>
            <person name="Roa M.B."/>
            <person name="Lu M.J."/>
            <person name="Chang Y.Y."/>
            <person name="Ann P.J."/>
            <person name="Tsai J.N."/>
            <person name="Chen C.Y."/>
            <person name="Tzean S.S."/>
            <person name="Ota Y."/>
            <person name="Hattori T."/>
            <person name="Sahashi N."/>
            <person name="Liou R.F."/>
            <person name="Kikuchi T."/>
            <person name="Tsai I.J."/>
        </authorList>
    </citation>
    <scope>NUCLEOTIDE SEQUENCE [LARGE SCALE GENOMIC DNA]</scope>
    <source>
        <strain evidence="3 4">FFPRI411160</strain>
    </source>
</reference>
<proteinExistence type="predicted"/>
<dbReference type="PANTHER" id="PTHR11538">
    <property type="entry name" value="PHENYLALANYL-TRNA SYNTHETASE"/>
    <property type="match status" value="1"/>
</dbReference>
<evidence type="ECO:0000313" key="3">
    <source>
        <dbReference type="EMBL" id="PAV22839.1"/>
    </source>
</evidence>
<comment type="caution">
    <text evidence="3">The sequence shown here is derived from an EMBL/GenBank/DDBJ whole genome shotgun (WGS) entry which is preliminary data.</text>
</comment>
<sequence>MAKKGKLKSALTSQQSRLKNNAKAKAQEALHVESRRNQKQSGSASTSGSNKNKKTGNNATSRISGNKSLPTPLSEKGKGKRRSTVPFQETDRILLIGEGNFSFARALILHSSLRHLPAVNLTATAYDSEEECFEKYPEAREIVQGLKERGVEVLFNVDATALEKCKALKGRRWNRVAWNFPHAGKGITDQDRNILSNQLLLLGFLRSVSQFLVQGPIPKVHTKRKRKKTDDDMDSDNEVAESDHDELEGDYVSDEEMGTMSKDVPTNNGTRGTVLITLRNVAPYTEWDVPKLAKNPPPPQTVSAKPNPRYIQLRSFAFYRSDWEGYEHRMTKGEKHGAHGKGTGTTGQGGEDRTWEFCLKDPE</sequence>
<feature type="compositionally biased region" description="Basic and acidic residues" evidence="1">
    <location>
        <begin position="350"/>
        <end position="363"/>
    </location>
</feature>
<dbReference type="InParanoid" id="A0A286UTE1"/>
<dbReference type="InterPro" id="IPR019446">
    <property type="entry name" value="BMT5-like"/>
</dbReference>
<dbReference type="GO" id="GO:0005737">
    <property type="term" value="C:cytoplasm"/>
    <property type="evidence" value="ECO:0007669"/>
    <property type="project" value="TreeGrafter"/>
</dbReference>
<dbReference type="FunCoup" id="A0A286UTE1">
    <property type="interactions" value="215"/>
</dbReference>
<protein>
    <submittedName>
        <fullName evidence="3">Conserved eukaryotic</fullName>
    </submittedName>
</protein>
<dbReference type="GO" id="GO:0070475">
    <property type="term" value="P:rRNA base methylation"/>
    <property type="evidence" value="ECO:0007669"/>
    <property type="project" value="InterPro"/>
</dbReference>
<feature type="compositionally biased region" description="Polar residues" evidence="1">
    <location>
        <begin position="62"/>
        <end position="71"/>
    </location>
</feature>
<feature type="compositionally biased region" description="Basic and acidic residues" evidence="1">
    <location>
        <begin position="25"/>
        <end position="36"/>
    </location>
</feature>
<feature type="compositionally biased region" description="Polar residues" evidence="1">
    <location>
        <begin position="10"/>
        <end position="19"/>
    </location>
</feature>
<dbReference type="OrthoDB" id="273345at2759"/>
<feature type="compositionally biased region" description="Acidic residues" evidence="1">
    <location>
        <begin position="231"/>
        <end position="257"/>
    </location>
</feature>
<gene>
    <name evidence="3" type="ORF">PNOK_0279600</name>
</gene>
<organism evidence="3 4">
    <name type="scientific">Pyrrhoderma noxium</name>
    <dbReference type="NCBI Taxonomy" id="2282107"/>
    <lineage>
        <taxon>Eukaryota</taxon>
        <taxon>Fungi</taxon>
        <taxon>Dikarya</taxon>
        <taxon>Basidiomycota</taxon>
        <taxon>Agaricomycotina</taxon>
        <taxon>Agaricomycetes</taxon>
        <taxon>Hymenochaetales</taxon>
        <taxon>Hymenochaetaceae</taxon>
        <taxon>Pyrrhoderma</taxon>
    </lineage>
</organism>
<feature type="region of interest" description="Disordered" evidence="1">
    <location>
        <begin position="220"/>
        <end position="268"/>
    </location>
</feature>
<dbReference type="Pfam" id="PF10354">
    <property type="entry name" value="BMT5-like"/>
    <property type="match status" value="1"/>
</dbReference>
<accession>A0A286UTE1</accession>
<feature type="compositionally biased region" description="Gly residues" evidence="1">
    <location>
        <begin position="340"/>
        <end position="349"/>
    </location>
</feature>
<evidence type="ECO:0000256" key="1">
    <source>
        <dbReference type="SAM" id="MobiDB-lite"/>
    </source>
</evidence>
<feature type="region of interest" description="Disordered" evidence="1">
    <location>
        <begin position="331"/>
        <end position="363"/>
    </location>
</feature>
<evidence type="ECO:0000313" key="4">
    <source>
        <dbReference type="Proteomes" id="UP000217199"/>
    </source>
</evidence>
<evidence type="ECO:0000259" key="2">
    <source>
        <dbReference type="Pfam" id="PF10354"/>
    </source>
</evidence>
<feature type="compositionally biased region" description="Low complexity" evidence="1">
    <location>
        <begin position="41"/>
        <end position="61"/>
    </location>
</feature>
<dbReference type="PANTHER" id="PTHR11538:SF26">
    <property type="entry name" value="FERREDOXIN-FOLD ANTICODON-BINDING DOMAIN-CONTAINING PROTEIN 1"/>
    <property type="match status" value="1"/>
</dbReference>
<keyword evidence="4" id="KW-1185">Reference proteome</keyword>
<dbReference type="Proteomes" id="UP000217199">
    <property type="component" value="Unassembled WGS sequence"/>
</dbReference>
<name>A0A286UTE1_9AGAM</name>
<dbReference type="STRING" id="2282107.A0A286UTE1"/>
<feature type="region of interest" description="Disordered" evidence="1">
    <location>
        <begin position="1"/>
        <end position="85"/>
    </location>
</feature>
<feature type="domain" description="25S rRNA (uridine-N(3))-methyltransferase BMT5-like" evidence="2">
    <location>
        <begin position="94"/>
        <end position="329"/>
    </location>
</feature>
<dbReference type="EMBL" id="NBII01000002">
    <property type="protein sequence ID" value="PAV22839.1"/>
    <property type="molecule type" value="Genomic_DNA"/>
</dbReference>
<dbReference type="GO" id="GO:0070042">
    <property type="term" value="F:rRNA (uridine-N3-)-methyltransferase activity"/>
    <property type="evidence" value="ECO:0007669"/>
    <property type="project" value="InterPro"/>
</dbReference>
<dbReference type="AlphaFoldDB" id="A0A286UTE1"/>